<name>A0A9N9ATF1_9GLOM</name>
<organism evidence="1 2">
    <name type="scientific">Cetraspora pellucida</name>
    <dbReference type="NCBI Taxonomy" id="1433469"/>
    <lineage>
        <taxon>Eukaryota</taxon>
        <taxon>Fungi</taxon>
        <taxon>Fungi incertae sedis</taxon>
        <taxon>Mucoromycota</taxon>
        <taxon>Glomeromycotina</taxon>
        <taxon>Glomeromycetes</taxon>
        <taxon>Diversisporales</taxon>
        <taxon>Gigasporaceae</taxon>
        <taxon>Cetraspora</taxon>
    </lineage>
</organism>
<accession>A0A9N9ATF1</accession>
<proteinExistence type="predicted"/>
<dbReference type="Proteomes" id="UP000789759">
    <property type="component" value="Unassembled WGS sequence"/>
</dbReference>
<comment type="caution">
    <text evidence="1">The sequence shown here is derived from an EMBL/GenBank/DDBJ whole genome shotgun (WGS) entry which is preliminary data.</text>
</comment>
<sequence>MQVKRNYAKSQFAVSIFDWPITIPCYELCCNNNYLTEELAKAGNRVINDNSCAINPPYLSTLDLDDFFPYFSVQ</sequence>
<evidence type="ECO:0000313" key="1">
    <source>
        <dbReference type="EMBL" id="CAG8542593.1"/>
    </source>
</evidence>
<evidence type="ECO:0000313" key="2">
    <source>
        <dbReference type="Proteomes" id="UP000789759"/>
    </source>
</evidence>
<keyword evidence="2" id="KW-1185">Reference proteome</keyword>
<dbReference type="EMBL" id="CAJVQA010002288">
    <property type="protein sequence ID" value="CAG8542593.1"/>
    <property type="molecule type" value="Genomic_DNA"/>
</dbReference>
<reference evidence="1" key="1">
    <citation type="submission" date="2021-06" db="EMBL/GenBank/DDBJ databases">
        <authorList>
            <person name="Kallberg Y."/>
            <person name="Tangrot J."/>
            <person name="Rosling A."/>
        </authorList>
    </citation>
    <scope>NUCLEOTIDE SEQUENCE</scope>
    <source>
        <strain evidence="1">FL966</strain>
    </source>
</reference>
<dbReference type="AlphaFoldDB" id="A0A9N9ATF1"/>
<gene>
    <name evidence="1" type="ORF">CPELLU_LOCUS4368</name>
</gene>
<protein>
    <submittedName>
        <fullName evidence="1">4249_t:CDS:1</fullName>
    </submittedName>
</protein>